<comment type="caution">
    <text evidence="1">The sequence shown here is derived from an EMBL/GenBank/DDBJ whole genome shotgun (WGS) entry which is preliminary data.</text>
</comment>
<proteinExistence type="predicted"/>
<evidence type="ECO:0000313" key="2">
    <source>
        <dbReference type="Proteomes" id="UP000266673"/>
    </source>
</evidence>
<organism evidence="1 2">
    <name type="scientific">Gigaspora rosea</name>
    <dbReference type="NCBI Taxonomy" id="44941"/>
    <lineage>
        <taxon>Eukaryota</taxon>
        <taxon>Fungi</taxon>
        <taxon>Fungi incertae sedis</taxon>
        <taxon>Mucoromycota</taxon>
        <taxon>Glomeromycotina</taxon>
        <taxon>Glomeromycetes</taxon>
        <taxon>Diversisporales</taxon>
        <taxon>Gigasporaceae</taxon>
        <taxon>Gigaspora</taxon>
    </lineage>
</organism>
<accession>A0A397VYB1</accession>
<dbReference type="Proteomes" id="UP000266673">
    <property type="component" value="Unassembled WGS sequence"/>
</dbReference>
<name>A0A397VYB1_9GLOM</name>
<sequence>MQKIIGPNSDVLKNELSVIIYTAISNIISEIISLKKKFETSKNIETIQEIQENVQKWEDAMNKKANKQEMN</sequence>
<keyword evidence="2" id="KW-1185">Reference proteome</keyword>
<dbReference type="EMBL" id="QKWP01000096">
    <property type="protein sequence ID" value="RIB27515.1"/>
    <property type="molecule type" value="Genomic_DNA"/>
</dbReference>
<protein>
    <submittedName>
        <fullName evidence="1">Uncharacterized protein</fullName>
    </submittedName>
</protein>
<dbReference type="AlphaFoldDB" id="A0A397VYB1"/>
<evidence type="ECO:0000313" key="1">
    <source>
        <dbReference type="EMBL" id="RIB27515.1"/>
    </source>
</evidence>
<reference evidence="1 2" key="1">
    <citation type="submission" date="2018-06" db="EMBL/GenBank/DDBJ databases">
        <title>Comparative genomics reveals the genomic features of Rhizophagus irregularis, R. cerebriforme, R. diaphanum and Gigaspora rosea, and their symbiotic lifestyle signature.</title>
        <authorList>
            <person name="Morin E."/>
            <person name="San Clemente H."/>
            <person name="Chen E.C.H."/>
            <person name="De La Providencia I."/>
            <person name="Hainaut M."/>
            <person name="Kuo A."/>
            <person name="Kohler A."/>
            <person name="Murat C."/>
            <person name="Tang N."/>
            <person name="Roy S."/>
            <person name="Loubradou J."/>
            <person name="Henrissat B."/>
            <person name="Grigoriev I.V."/>
            <person name="Corradi N."/>
            <person name="Roux C."/>
            <person name="Martin F.M."/>
        </authorList>
    </citation>
    <scope>NUCLEOTIDE SEQUENCE [LARGE SCALE GENOMIC DNA]</scope>
    <source>
        <strain evidence="1 2">DAOM 194757</strain>
    </source>
</reference>
<gene>
    <name evidence="1" type="ORF">C2G38_2160363</name>
</gene>